<protein>
    <recommendedName>
        <fullName evidence="4">F-box domain-containing protein</fullName>
    </recommendedName>
</protein>
<keyword evidence="3" id="KW-1185">Reference proteome</keyword>
<dbReference type="EMBL" id="MU155158">
    <property type="protein sequence ID" value="KAF9483039.1"/>
    <property type="molecule type" value="Genomic_DNA"/>
</dbReference>
<evidence type="ECO:0000313" key="3">
    <source>
        <dbReference type="Proteomes" id="UP000807469"/>
    </source>
</evidence>
<organism evidence="2 3">
    <name type="scientific">Pholiota conissans</name>
    <dbReference type="NCBI Taxonomy" id="109636"/>
    <lineage>
        <taxon>Eukaryota</taxon>
        <taxon>Fungi</taxon>
        <taxon>Dikarya</taxon>
        <taxon>Basidiomycota</taxon>
        <taxon>Agaricomycotina</taxon>
        <taxon>Agaricomycetes</taxon>
        <taxon>Agaricomycetidae</taxon>
        <taxon>Agaricales</taxon>
        <taxon>Agaricineae</taxon>
        <taxon>Strophariaceae</taxon>
        <taxon>Pholiota</taxon>
    </lineage>
</organism>
<feature type="region of interest" description="Disordered" evidence="1">
    <location>
        <begin position="521"/>
        <end position="562"/>
    </location>
</feature>
<proteinExistence type="predicted"/>
<reference evidence="2" key="1">
    <citation type="submission" date="2020-11" db="EMBL/GenBank/DDBJ databases">
        <authorList>
            <consortium name="DOE Joint Genome Institute"/>
            <person name="Ahrendt S."/>
            <person name="Riley R."/>
            <person name="Andreopoulos W."/>
            <person name="Labutti K."/>
            <person name="Pangilinan J."/>
            <person name="Ruiz-Duenas F.J."/>
            <person name="Barrasa J.M."/>
            <person name="Sanchez-Garcia M."/>
            <person name="Camarero S."/>
            <person name="Miyauchi S."/>
            <person name="Serrano A."/>
            <person name="Linde D."/>
            <person name="Babiker R."/>
            <person name="Drula E."/>
            <person name="Ayuso-Fernandez I."/>
            <person name="Pacheco R."/>
            <person name="Padilla G."/>
            <person name="Ferreira P."/>
            <person name="Barriuso J."/>
            <person name="Kellner H."/>
            <person name="Castanera R."/>
            <person name="Alfaro M."/>
            <person name="Ramirez L."/>
            <person name="Pisabarro A.G."/>
            <person name="Kuo A."/>
            <person name="Tritt A."/>
            <person name="Lipzen A."/>
            <person name="He G."/>
            <person name="Yan M."/>
            <person name="Ng V."/>
            <person name="Cullen D."/>
            <person name="Martin F."/>
            <person name="Rosso M.-N."/>
            <person name="Henrissat B."/>
            <person name="Hibbett D."/>
            <person name="Martinez A.T."/>
            <person name="Grigoriev I.V."/>
        </authorList>
    </citation>
    <scope>NUCLEOTIDE SEQUENCE</scope>
    <source>
        <strain evidence="2">CIRM-BRFM 674</strain>
    </source>
</reference>
<comment type="caution">
    <text evidence="2">The sequence shown here is derived from an EMBL/GenBank/DDBJ whole genome shotgun (WGS) entry which is preliminary data.</text>
</comment>
<evidence type="ECO:0000313" key="2">
    <source>
        <dbReference type="EMBL" id="KAF9483039.1"/>
    </source>
</evidence>
<dbReference type="Proteomes" id="UP000807469">
    <property type="component" value="Unassembled WGS sequence"/>
</dbReference>
<evidence type="ECO:0008006" key="4">
    <source>
        <dbReference type="Google" id="ProtNLM"/>
    </source>
</evidence>
<accession>A0A9P6D426</accession>
<feature type="compositionally biased region" description="Acidic residues" evidence="1">
    <location>
        <begin position="528"/>
        <end position="540"/>
    </location>
</feature>
<sequence length="636" mass="72629">MLESGKSRETQEEVYHSLFGQKLVVEKLEDLNRQSPFPDSPDHFHSPNRTGITALPTELLLWIFKLLSSSAKRTTFAFRHYLHHQNLSECDCEERGIEESRNIIFPYAQAQVCHQWRAVLAMQPEFWTRIIVSRVPGVHTPPSALAEYLLWSRDLPLEVWVGNVGYEQQYTRERALITQYTMALSPHFHRCTIINYNVRYASSLPCLIKDLKAMTRKSGCLESLQLKSRETHDPLDDIVRMDSEYYKYLSLIASNDFLSDGVRAPMSKLVLNGRNFLLALQYMPTSLLSESLEIQNYRADLRRHPEVERRGSFELSCTGILQNLTMLTQQAVVTFTNVQFTPSSQSSAGVPLTDGRELRFSNSDSHLVMEAASVRPRRMVIDNCDLSKERNNVPLHLQTVELSNLTEASLIHFFNRWIGTTLVVRNCPGLTDKVLEEMVAIWSASQHRSEWYQLHVHNCHAFSARVFVNMVKERKIRLPESTQHTFIIMVIGARRPLSNAHWKLLEMVDVTRQQIEWRCLIPGRGSSNDDDDESEEDASMDDGTSSDGADNSESETHSELDSNQIASQVIQAPVNETSVEDHNLLHDVQNFYSVQSDAMQPTNLVLPPSSLGHDESEMEGVVEENADDLLDQWVNI</sequence>
<dbReference type="OrthoDB" id="3001771at2759"/>
<gene>
    <name evidence="2" type="ORF">BDN70DRAFT_874281</name>
</gene>
<evidence type="ECO:0000256" key="1">
    <source>
        <dbReference type="SAM" id="MobiDB-lite"/>
    </source>
</evidence>
<name>A0A9P6D426_9AGAR</name>
<dbReference type="AlphaFoldDB" id="A0A9P6D426"/>